<dbReference type="Pfam" id="PF01275">
    <property type="entry name" value="Myelin_PLP"/>
    <property type="match status" value="1"/>
</dbReference>
<keyword evidence="1" id="KW-0812">Transmembrane</keyword>
<dbReference type="AlphaFoldDB" id="A0A4U5NFI1"/>
<dbReference type="GO" id="GO:0031175">
    <property type="term" value="P:neuron projection development"/>
    <property type="evidence" value="ECO:0007669"/>
    <property type="project" value="TreeGrafter"/>
</dbReference>
<sequence>MEVAKCCRMVPFGSIIAACVVIAGGIGFFYTFDKGVTEFFVQINAIYGLANDVNNGLGMANKTSGKDLITFDTKAVSIPVSIVFCGLAVAFLISSFICTFVIGQFYYSNVRSHNENCFTRFFGSPVIAAIDVIIAYIWFLTWAVVVCASAFLGAAYVVFINIANSVCWEVDKLSASGKCVDLTRLPIIGDLVKQLAGITGEKLHLSLCSNNKEIICGNGRDKTWYFIGGFVGCFIALIGIVHFLMCMSSNYSRLLAMKREKEPRVRVSPYAGSIDELKPRPDPAFGSLNSIGRVYPEISEGTQFRIQRPQVRY</sequence>
<reference evidence="2" key="3">
    <citation type="journal article" date="2019" name="G3 (Bethesda)">
        <title>Hybrid Assembly of the Genome of the Entomopathogenic Nematode Steinernema carpocapsae Identifies the X-Chromosome.</title>
        <authorList>
            <person name="Serra L."/>
            <person name="Macchietto M."/>
            <person name="Macias-Munoz A."/>
            <person name="McGill C.J."/>
            <person name="Rodriguez I.M."/>
            <person name="Rodriguez B."/>
            <person name="Murad R."/>
            <person name="Mortazavi A."/>
        </authorList>
    </citation>
    <scope>NUCLEOTIDE SEQUENCE</scope>
    <source>
        <strain evidence="2">ALL</strain>
    </source>
</reference>
<feature type="transmembrane region" description="Helical" evidence="1">
    <location>
        <begin position="12"/>
        <end position="32"/>
    </location>
</feature>
<feature type="transmembrane region" description="Helical" evidence="1">
    <location>
        <begin position="224"/>
        <end position="245"/>
    </location>
</feature>
<dbReference type="GO" id="GO:0005886">
    <property type="term" value="C:plasma membrane"/>
    <property type="evidence" value="ECO:0007669"/>
    <property type="project" value="TreeGrafter"/>
</dbReference>
<dbReference type="OrthoDB" id="9993736at2759"/>
<evidence type="ECO:0000313" key="2">
    <source>
        <dbReference type="EMBL" id="TKR81410.1"/>
    </source>
</evidence>
<dbReference type="InterPro" id="IPR001614">
    <property type="entry name" value="Myelin_PLP"/>
</dbReference>
<dbReference type="EMBL" id="AZBU02000004">
    <property type="protein sequence ID" value="TKR81410.1"/>
    <property type="molecule type" value="Genomic_DNA"/>
</dbReference>
<protein>
    <submittedName>
        <fullName evidence="2">Uncharacterized protein</fullName>
    </submittedName>
</protein>
<reference evidence="2" key="2">
    <citation type="journal article" date="2015" name="Genome Biol.">
        <title>Comparative genomics of Steinernema reveals deeply conserved gene regulatory networks.</title>
        <authorList>
            <person name="Dillman A.R."/>
            <person name="Macchietto M."/>
            <person name="Porter C.F."/>
            <person name="Rogers A."/>
            <person name="Williams B."/>
            <person name="Antoshechkin I."/>
            <person name="Lee M.M."/>
            <person name="Goodwin Z."/>
            <person name="Lu X."/>
            <person name="Lewis E.E."/>
            <person name="Goodrich-Blair H."/>
            <person name="Stock S.P."/>
            <person name="Adams B.J."/>
            <person name="Sternberg P.W."/>
            <person name="Mortazavi A."/>
        </authorList>
    </citation>
    <scope>NUCLEOTIDE SEQUENCE [LARGE SCALE GENOMIC DNA]</scope>
    <source>
        <strain evidence="2">ALL</strain>
    </source>
</reference>
<evidence type="ECO:0000256" key="1">
    <source>
        <dbReference type="SAM" id="Phobius"/>
    </source>
</evidence>
<dbReference type="PANTHER" id="PTHR11683">
    <property type="entry name" value="MYELIN PROTEOLIPID"/>
    <property type="match status" value="1"/>
</dbReference>
<proteinExistence type="predicted"/>
<name>A0A4U5NFI1_STECR</name>
<reference evidence="2" key="1">
    <citation type="submission" date="2013-11" db="EMBL/GenBank/DDBJ databases">
        <authorList>
            <person name="Sternberg P."/>
            <person name="Dillman A."/>
            <person name="Macchietto M."/>
        </authorList>
    </citation>
    <scope>NUCLEOTIDE SEQUENCE</scope>
    <source>
        <strain evidence="2">ALL</strain>
    </source>
</reference>
<comment type="caution">
    <text evidence="2">The sequence shown here is derived from an EMBL/GenBank/DDBJ whole genome shotgun (WGS) entry which is preliminary data.</text>
</comment>
<feature type="transmembrane region" description="Helical" evidence="1">
    <location>
        <begin position="78"/>
        <end position="106"/>
    </location>
</feature>
<dbReference type="PANTHER" id="PTHR11683:SF12">
    <property type="entry name" value="M6, ISOFORM F"/>
    <property type="match status" value="1"/>
</dbReference>
<feature type="transmembrane region" description="Helical" evidence="1">
    <location>
        <begin position="143"/>
        <end position="163"/>
    </location>
</feature>
<dbReference type="PROSITE" id="PS51257">
    <property type="entry name" value="PROKAR_LIPOPROTEIN"/>
    <property type="match status" value="1"/>
</dbReference>
<keyword evidence="1" id="KW-0472">Membrane</keyword>
<gene>
    <name evidence="2" type="ORF">L596_015280</name>
</gene>
<accession>A0A4U5NFI1</accession>
<feature type="transmembrane region" description="Helical" evidence="1">
    <location>
        <begin position="118"/>
        <end position="137"/>
    </location>
</feature>
<keyword evidence="1" id="KW-1133">Transmembrane helix</keyword>
<organism evidence="2">
    <name type="scientific">Steinernema carpocapsae</name>
    <name type="common">Entomopathogenic nematode</name>
    <dbReference type="NCBI Taxonomy" id="34508"/>
    <lineage>
        <taxon>Eukaryota</taxon>
        <taxon>Metazoa</taxon>
        <taxon>Ecdysozoa</taxon>
        <taxon>Nematoda</taxon>
        <taxon>Chromadorea</taxon>
        <taxon>Rhabditida</taxon>
        <taxon>Tylenchina</taxon>
        <taxon>Panagrolaimomorpha</taxon>
        <taxon>Strongyloidoidea</taxon>
        <taxon>Steinernematidae</taxon>
        <taxon>Steinernema</taxon>
    </lineage>
</organism>